<dbReference type="SUPFAM" id="SSF54001">
    <property type="entry name" value="Cysteine proteinases"/>
    <property type="match status" value="1"/>
</dbReference>
<dbReference type="PANTHER" id="PTHR42736">
    <property type="entry name" value="PROTEIN-GLUTAMINE GAMMA-GLUTAMYLTRANSFERASE"/>
    <property type="match status" value="1"/>
</dbReference>
<feature type="transmembrane region" description="Helical" evidence="2">
    <location>
        <begin position="76"/>
        <end position="94"/>
    </location>
</feature>
<dbReference type="InParanoid" id="Q7UEW5"/>
<dbReference type="Pfam" id="PF01841">
    <property type="entry name" value="Transglut_core"/>
    <property type="match status" value="1"/>
</dbReference>
<keyword evidence="5" id="KW-1185">Reference proteome</keyword>
<keyword evidence="2" id="KW-1133">Transmembrane helix</keyword>
<evidence type="ECO:0000259" key="3">
    <source>
        <dbReference type="SMART" id="SM00460"/>
    </source>
</evidence>
<feature type="compositionally biased region" description="Polar residues" evidence="1">
    <location>
        <begin position="893"/>
        <end position="903"/>
    </location>
</feature>
<feature type="compositionally biased region" description="Low complexity" evidence="1">
    <location>
        <begin position="871"/>
        <end position="884"/>
    </location>
</feature>
<organism evidence="4 5">
    <name type="scientific">Rhodopirellula baltica (strain DSM 10527 / NCIMB 13988 / SH1)</name>
    <dbReference type="NCBI Taxonomy" id="243090"/>
    <lineage>
        <taxon>Bacteria</taxon>
        <taxon>Pseudomonadati</taxon>
        <taxon>Planctomycetota</taxon>
        <taxon>Planctomycetia</taxon>
        <taxon>Pirellulales</taxon>
        <taxon>Pirellulaceae</taxon>
        <taxon>Rhodopirellula</taxon>
    </lineage>
</organism>
<feature type="transmembrane region" description="Helical" evidence="2">
    <location>
        <begin position="721"/>
        <end position="740"/>
    </location>
</feature>
<dbReference type="PATRIC" id="fig|243090.15.peg.5079"/>
<feature type="transmembrane region" description="Helical" evidence="2">
    <location>
        <begin position="249"/>
        <end position="270"/>
    </location>
</feature>
<dbReference type="KEGG" id="rba:RB10512"/>
<dbReference type="InterPro" id="IPR021878">
    <property type="entry name" value="TgpA_N"/>
</dbReference>
<feature type="transmembrane region" description="Helical" evidence="2">
    <location>
        <begin position="153"/>
        <end position="171"/>
    </location>
</feature>
<evidence type="ECO:0000256" key="2">
    <source>
        <dbReference type="SAM" id="Phobius"/>
    </source>
</evidence>
<dbReference type="AlphaFoldDB" id="Q7UEW5"/>
<dbReference type="InterPro" id="IPR025403">
    <property type="entry name" value="TgpA-like_C"/>
</dbReference>
<gene>
    <name evidence="4" type="ordered locus">RB10512</name>
</gene>
<dbReference type="EnsemblBacteria" id="CAD78919">
    <property type="protein sequence ID" value="CAD78919"/>
    <property type="gene ID" value="RB10512"/>
</dbReference>
<keyword evidence="2" id="KW-0812">Transmembrane</keyword>
<feature type="region of interest" description="Disordered" evidence="1">
    <location>
        <begin position="799"/>
        <end position="829"/>
    </location>
</feature>
<dbReference type="GO" id="GO:0003810">
    <property type="term" value="F:protein-glutamine gamma-glutamyltransferase activity"/>
    <property type="evidence" value="ECO:0000318"/>
    <property type="project" value="GO_Central"/>
</dbReference>
<dbReference type="HOGENOM" id="CLU_012397_2_0_0"/>
<name>Q7UEW5_RHOBA</name>
<feature type="transmembrane region" description="Helical" evidence="2">
    <location>
        <begin position="54"/>
        <end position="70"/>
    </location>
</feature>
<evidence type="ECO:0000313" key="5">
    <source>
        <dbReference type="Proteomes" id="UP000001025"/>
    </source>
</evidence>
<dbReference type="PANTHER" id="PTHR42736:SF1">
    <property type="entry name" value="PROTEIN-GLUTAMINE GAMMA-GLUTAMYLTRANSFERASE"/>
    <property type="match status" value="1"/>
</dbReference>
<dbReference type="eggNOG" id="COG1305">
    <property type="taxonomic scope" value="Bacteria"/>
</dbReference>
<feature type="compositionally biased region" description="Basic and acidic residues" evidence="1">
    <location>
        <begin position="808"/>
        <end position="823"/>
    </location>
</feature>
<reference evidence="4 5" key="1">
    <citation type="journal article" date="2003" name="Proc. Natl. Acad. Sci. U.S.A.">
        <title>Complete genome sequence of the marine planctomycete Pirellula sp. strain 1.</title>
        <authorList>
            <person name="Gloeckner F.O."/>
            <person name="Kube M."/>
            <person name="Bauer M."/>
            <person name="Teeling H."/>
            <person name="Lombardot T."/>
            <person name="Ludwig W."/>
            <person name="Gade D."/>
            <person name="Beck A."/>
            <person name="Borzym K."/>
            <person name="Heitmann K."/>
            <person name="Rabus R."/>
            <person name="Schlesner H."/>
            <person name="Amann R."/>
            <person name="Reinhardt R."/>
        </authorList>
    </citation>
    <scope>NUCLEOTIDE SEQUENCE [LARGE SCALE GENOMIC DNA]</scope>
    <source>
        <strain evidence="5">DSM 10527 / NCIMB 13988 / SH1</strain>
    </source>
</reference>
<sequence length="903" mass="99290">MPKVRHQNHPMRHFMSDASITDDEMSRTDALNLRELQAITESIPDSPLRLRTKLAFALVTMLSGLVIGSSGQTQSLPIIVIFFSIVGFLFVDWMKLFALPAVIAYAAMAIAAIYCVSGFMQNDMQVGNKMSAVAELLIIAQSILMLQEKTSRLFEQLMIFALLNCVVAAVFNDAFAYAIFFIPLSICGGMAIALLAADNVVEQSQSPDQNATLAARPSASTAQPDDSNIQWNNSAAVDSLARAGVNLPWMVAVILFPAVLLFSALFFFGLPRRVDASRGSSQGVAMTGFSEELRFGTIQEMQKSSQRALRVDLVDRQTKKPYPAINDLYLRGAVLEQYLVEAATTWRATSVSTSPPSPLPPEFVPDRSSDTNFYDRVNVRIACESMSTENLFAIAPYHWSPGSDDLVELSGKWTFTRRSSSGGSNSAGALGVPWYPPVKYHFGTHAFRNGAQSRWMAYKTPMLERSIRSDETSSDLTANDLNYMDQLLEYPQVLIPNAEILANSIVDNLPPNKRTTAGIADALERHLAYSSDFRYSLQPNPSTTVGVDPIDQFLSTDRRGHCQYFASALVMMLRSQNIPARLVVGYHTDEFSELGQYFIVRQNHAHVWVEALIPREDIPVGTSVYGQPRSDFYWLRLDPTPGGGGIDGAEVGSNQMLDLARDLWDDYVIEMDSKRQQTALMSTPGLAPMTASYRSWIDRTRDFAMRINSGDVEGIGGGRLFSWQGAVIAIVLSILALIGLKIRFPRWLRSKLGKNGQQKAPRPSIPFYAEALDLLSNLGIERRPGQTPEELTRQLAIASASPGSTSARDSEGRTQATSDHHPEWTQALGPMRRLTDAFYSLRYGQASAMPHATRQDSGGGSSKAPPNAETSDASIKSNSAVSSSPDIEDALNSLRQITKRSPS</sequence>
<dbReference type="EMBL" id="BX294151">
    <property type="protein sequence ID" value="CAD78919.1"/>
    <property type="molecule type" value="Genomic_DNA"/>
</dbReference>
<dbReference type="STRING" id="243090.RB10512"/>
<dbReference type="Pfam" id="PF11992">
    <property type="entry name" value="TgpA_N"/>
    <property type="match status" value="1"/>
</dbReference>
<dbReference type="Pfam" id="PF13559">
    <property type="entry name" value="DUF4129"/>
    <property type="match status" value="1"/>
</dbReference>
<dbReference type="OrthoDB" id="9804872at2"/>
<proteinExistence type="predicted"/>
<feature type="domain" description="Transglutaminase-like" evidence="3">
    <location>
        <begin position="554"/>
        <end position="641"/>
    </location>
</feature>
<feature type="region of interest" description="Disordered" evidence="1">
    <location>
        <begin position="849"/>
        <end position="903"/>
    </location>
</feature>
<keyword evidence="2" id="KW-0472">Membrane</keyword>
<dbReference type="SMART" id="SM00460">
    <property type="entry name" value="TGc"/>
    <property type="match status" value="1"/>
</dbReference>
<feature type="transmembrane region" description="Helical" evidence="2">
    <location>
        <begin position="177"/>
        <end position="197"/>
    </location>
</feature>
<dbReference type="InterPro" id="IPR038765">
    <property type="entry name" value="Papain-like_cys_pep_sf"/>
</dbReference>
<protein>
    <recommendedName>
        <fullName evidence="3">Transglutaminase-like domain-containing protein</fullName>
    </recommendedName>
</protein>
<evidence type="ECO:0000313" key="4">
    <source>
        <dbReference type="EMBL" id="CAD78919.1"/>
    </source>
</evidence>
<dbReference type="InterPro" id="IPR002931">
    <property type="entry name" value="Transglutaminase-like"/>
</dbReference>
<dbReference type="Gene3D" id="3.10.620.30">
    <property type="match status" value="1"/>
</dbReference>
<dbReference type="InterPro" id="IPR052901">
    <property type="entry name" value="Bact_TGase-like"/>
</dbReference>
<dbReference type="Proteomes" id="UP000001025">
    <property type="component" value="Chromosome"/>
</dbReference>
<evidence type="ECO:0000256" key="1">
    <source>
        <dbReference type="SAM" id="MobiDB-lite"/>
    </source>
</evidence>
<accession>Q7UEW5</accession>
<feature type="transmembrane region" description="Helical" evidence="2">
    <location>
        <begin position="101"/>
        <end position="120"/>
    </location>
</feature>